<keyword evidence="2" id="KW-1185">Reference proteome</keyword>
<dbReference type="Gene3D" id="3.40.720.10">
    <property type="entry name" value="Alkaline Phosphatase, subunit A"/>
    <property type="match status" value="1"/>
</dbReference>
<dbReference type="RefSeq" id="WP_338041379.1">
    <property type="nucleotide sequence ID" value="NZ_BAAAQP010000003.1"/>
</dbReference>
<evidence type="ECO:0000313" key="2">
    <source>
        <dbReference type="Proteomes" id="UP000704762"/>
    </source>
</evidence>
<dbReference type="InterPro" id="IPR002591">
    <property type="entry name" value="Phosphodiest/P_Trfase"/>
</dbReference>
<dbReference type="PANTHER" id="PTHR10151:SF120">
    <property type="entry name" value="BIS(5'-ADENOSYL)-TRIPHOSPHATASE"/>
    <property type="match status" value="1"/>
</dbReference>
<sequence>MTARTALPPMVKPVYQHSTLSDLVPSIGAHLGIAGYREDLLGLPGSDRYVVVLIDGLGWHLIRRAAQAAPYLAGLLGDGRAITSAVPSTTVTSLTCLGTGLAPGQHGMVGYTSRVPETGEILNALTWESELVAKDYQSRPTAFERISTAGVAMSSVALHRFECSGLTQAALRGADFVGFEHEKAEDTRIELTVEAAMRGSRSLVYAYERELDHSGHVDGCDSQVWLRHLARIDAMCERLRESLPDEVTMIITGDHGMIDIPSGNRLIVEDEPGLLAGVSALAGEGRFRQLYVDHENPERVADRWRDRLGELAWVRTRDEAFDEGWFGQVDASIVDRYGHVMVAMRDDHAVMTRQFPRELSLVGMHGSLTPAEMMVPLFTD</sequence>
<dbReference type="Proteomes" id="UP000704762">
    <property type="component" value="Unassembled WGS sequence"/>
</dbReference>
<evidence type="ECO:0008006" key="3">
    <source>
        <dbReference type="Google" id="ProtNLM"/>
    </source>
</evidence>
<accession>A0ABS2RNT6</accession>
<protein>
    <recommendedName>
        <fullName evidence="3">Type I phosphodiesterase / nucleotide pyrophosphatase</fullName>
    </recommendedName>
</protein>
<comment type="caution">
    <text evidence="1">The sequence shown here is derived from an EMBL/GenBank/DDBJ whole genome shotgun (WGS) entry which is preliminary data.</text>
</comment>
<organism evidence="1 2">
    <name type="scientific">Microlunatus panaciterrae</name>
    <dbReference type="NCBI Taxonomy" id="400768"/>
    <lineage>
        <taxon>Bacteria</taxon>
        <taxon>Bacillati</taxon>
        <taxon>Actinomycetota</taxon>
        <taxon>Actinomycetes</taxon>
        <taxon>Propionibacteriales</taxon>
        <taxon>Propionibacteriaceae</taxon>
        <taxon>Microlunatus</taxon>
    </lineage>
</organism>
<proteinExistence type="predicted"/>
<dbReference type="SUPFAM" id="SSF53649">
    <property type="entry name" value="Alkaline phosphatase-like"/>
    <property type="match status" value="1"/>
</dbReference>
<gene>
    <name evidence="1" type="ORF">JOE57_003578</name>
</gene>
<reference evidence="1 2" key="1">
    <citation type="submission" date="2021-01" db="EMBL/GenBank/DDBJ databases">
        <title>Sequencing the genomes of 1000 actinobacteria strains.</title>
        <authorList>
            <person name="Klenk H.-P."/>
        </authorList>
    </citation>
    <scope>NUCLEOTIDE SEQUENCE [LARGE SCALE GENOMIC DNA]</scope>
    <source>
        <strain evidence="1 2">DSM 18662</strain>
    </source>
</reference>
<evidence type="ECO:0000313" key="1">
    <source>
        <dbReference type="EMBL" id="MBM7800657.1"/>
    </source>
</evidence>
<dbReference type="EMBL" id="JAFBCF010000001">
    <property type="protein sequence ID" value="MBM7800657.1"/>
    <property type="molecule type" value="Genomic_DNA"/>
</dbReference>
<dbReference type="Pfam" id="PF01663">
    <property type="entry name" value="Phosphodiest"/>
    <property type="match status" value="1"/>
</dbReference>
<dbReference type="InterPro" id="IPR017850">
    <property type="entry name" value="Alkaline_phosphatase_core_sf"/>
</dbReference>
<name>A0ABS2RNT6_9ACTN</name>
<dbReference type="PANTHER" id="PTHR10151">
    <property type="entry name" value="ECTONUCLEOTIDE PYROPHOSPHATASE/PHOSPHODIESTERASE"/>
    <property type="match status" value="1"/>
</dbReference>